<organism evidence="2 3">
    <name type="scientific">Candidatus Wildermuthbacteria bacterium RIFCSPHIGHO2_12_FULL_40_12</name>
    <dbReference type="NCBI Taxonomy" id="1802457"/>
    <lineage>
        <taxon>Bacteria</taxon>
        <taxon>Candidatus Wildermuthiibacteriota</taxon>
    </lineage>
</organism>
<sequence>MSKNNSKKINSTVIGVIVAIVVLGGIIWIAQPGSDNKVASSSGRSNGVLVVEGENSYDFGSVSMAAGKVKNAFKIKNTGAEAVTISKMYTSCMCTTAVLEVGKKKLGPFGMPGHGAVPSINQIVNPSEEALVEVIFDPAAHGPAGVGSIQRVVTIENNAGEPIELQFTAMVTP</sequence>
<name>A0A1G2RDE2_9BACT</name>
<evidence type="ECO:0000313" key="2">
    <source>
        <dbReference type="EMBL" id="OHA70874.1"/>
    </source>
</evidence>
<dbReference type="InterPro" id="IPR011467">
    <property type="entry name" value="DUF1573"/>
</dbReference>
<keyword evidence="1" id="KW-0472">Membrane</keyword>
<comment type="caution">
    <text evidence="2">The sequence shown here is derived from an EMBL/GenBank/DDBJ whole genome shotgun (WGS) entry which is preliminary data.</text>
</comment>
<evidence type="ECO:0000313" key="3">
    <source>
        <dbReference type="Proteomes" id="UP000177078"/>
    </source>
</evidence>
<evidence type="ECO:0000256" key="1">
    <source>
        <dbReference type="SAM" id="Phobius"/>
    </source>
</evidence>
<dbReference type="Gene3D" id="2.60.40.10">
    <property type="entry name" value="Immunoglobulins"/>
    <property type="match status" value="1"/>
</dbReference>
<gene>
    <name evidence="2" type="ORF">A3F15_00180</name>
</gene>
<feature type="transmembrane region" description="Helical" evidence="1">
    <location>
        <begin position="12"/>
        <end position="30"/>
    </location>
</feature>
<proteinExistence type="predicted"/>
<dbReference type="AlphaFoldDB" id="A0A1G2RDE2"/>
<evidence type="ECO:0008006" key="4">
    <source>
        <dbReference type="Google" id="ProtNLM"/>
    </source>
</evidence>
<protein>
    <recommendedName>
        <fullName evidence="4">DUF1573 domain-containing protein</fullName>
    </recommendedName>
</protein>
<dbReference type="Pfam" id="PF07610">
    <property type="entry name" value="DUF1573"/>
    <property type="match status" value="1"/>
</dbReference>
<accession>A0A1G2RDE2</accession>
<keyword evidence="1" id="KW-0812">Transmembrane</keyword>
<dbReference type="EMBL" id="MHUC01000016">
    <property type="protein sequence ID" value="OHA70874.1"/>
    <property type="molecule type" value="Genomic_DNA"/>
</dbReference>
<reference evidence="2 3" key="1">
    <citation type="journal article" date="2016" name="Nat. Commun.">
        <title>Thousands of microbial genomes shed light on interconnected biogeochemical processes in an aquifer system.</title>
        <authorList>
            <person name="Anantharaman K."/>
            <person name="Brown C.T."/>
            <person name="Hug L.A."/>
            <person name="Sharon I."/>
            <person name="Castelle C.J."/>
            <person name="Probst A.J."/>
            <person name="Thomas B.C."/>
            <person name="Singh A."/>
            <person name="Wilkins M.J."/>
            <person name="Karaoz U."/>
            <person name="Brodie E.L."/>
            <person name="Williams K.H."/>
            <person name="Hubbard S.S."/>
            <person name="Banfield J.F."/>
        </authorList>
    </citation>
    <scope>NUCLEOTIDE SEQUENCE [LARGE SCALE GENOMIC DNA]</scope>
</reference>
<keyword evidence="1" id="KW-1133">Transmembrane helix</keyword>
<dbReference type="Proteomes" id="UP000177078">
    <property type="component" value="Unassembled WGS sequence"/>
</dbReference>
<dbReference type="STRING" id="1802457.A3F15_00180"/>
<dbReference type="InterPro" id="IPR013783">
    <property type="entry name" value="Ig-like_fold"/>
</dbReference>